<evidence type="ECO:0000256" key="1">
    <source>
        <dbReference type="SAM" id="MobiDB-lite"/>
    </source>
</evidence>
<sequence length="836" mass="90916">MQGAQDVNMGSGGSAGTDPWATRGAASNASKLETTAIDLTKDLSELKERAWEATLGLFKRHQSKIEGCRLGVSCVQGLIHLASATDTFEFCLIKWSEQATWRELRRLARLHDTVALKEMRGIVFMVNDRTAVRFSRLSPEAFRVEYQATQLMHAGPFNSMPHQLMRSLRAVGFKQEVRNIAISYRNVAYRVSQRNLAYRRWRCWMDEMLEGKDWRIACRRCATFLRSILEHPKVVKDQAFHQRLGADCKAVAAQEHRALPADVARSESDVLDLVYRGIFAPDDPTGHGDSSGGAAVLTPAQVAASAVPPPRDGWADGLVGALARGRIAAAHVHWGAPGGIALLSVHFHAGFGAGARSATFLRALASYAAPLQACGRDWVAIVDLNMADAGFDLRRYEGRAEQPRAMWVWAQRQPAQRRLRPPPRLLACTWVARWAKHLVRVRALRVPVVAEPIVDLLALFARIHRMQHVWQEVPTTVQELFRLGAKAPVVLDFALRMGELVTTLENAQAEHDGDIAQRWRSWVDDSFKHGAGRAHQATELQSDRPAAILASNSRAAAGQSRIHPWALWLVSDMALHALAFRFMRGEDILARPSQGIVDVTVRLPKLGRSSRLAALAPNLVPVEELGEAVRAAALASELHVRSRGGFAAPVVGRLRWADEAALLGALSTPGPKPDAFCLAAPVSLPQRESEQLAGLLGLTGALGPPLPMRVVLAWRAGRLMAAVSRGGLVPERLRLPDPEGCGPATKLVVRVTLRCLDPDLPLPEVSLSIPVGRQWVAVPLELPAAEGARAAATAAMVRGALCVLTFAAAAEPEGWRLGLAVNSLQLHAPRGGGGEA</sequence>
<accession>A0ABN9RKA0</accession>
<comment type="caution">
    <text evidence="2">The sequence shown here is derived from an EMBL/GenBank/DDBJ whole genome shotgun (WGS) entry which is preliminary data.</text>
</comment>
<proteinExistence type="predicted"/>
<reference evidence="2" key="1">
    <citation type="submission" date="2023-10" db="EMBL/GenBank/DDBJ databases">
        <authorList>
            <person name="Chen Y."/>
            <person name="Shah S."/>
            <person name="Dougan E. K."/>
            <person name="Thang M."/>
            <person name="Chan C."/>
        </authorList>
    </citation>
    <scope>NUCLEOTIDE SEQUENCE [LARGE SCALE GENOMIC DNA]</scope>
</reference>
<dbReference type="Proteomes" id="UP001189429">
    <property type="component" value="Unassembled WGS sequence"/>
</dbReference>
<name>A0ABN9RKA0_9DINO</name>
<evidence type="ECO:0000313" key="2">
    <source>
        <dbReference type="EMBL" id="CAK0819294.1"/>
    </source>
</evidence>
<feature type="region of interest" description="Disordered" evidence="1">
    <location>
        <begin position="1"/>
        <end position="27"/>
    </location>
</feature>
<protein>
    <submittedName>
        <fullName evidence="2">Uncharacterized protein</fullName>
    </submittedName>
</protein>
<dbReference type="EMBL" id="CAUYUJ010007003">
    <property type="protein sequence ID" value="CAK0819294.1"/>
    <property type="molecule type" value="Genomic_DNA"/>
</dbReference>
<keyword evidence="3" id="KW-1185">Reference proteome</keyword>
<gene>
    <name evidence="2" type="ORF">PCOR1329_LOCUS21321</name>
</gene>
<evidence type="ECO:0000313" key="3">
    <source>
        <dbReference type="Proteomes" id="UP001189429"/>
    </source>
</evidence>
<organism evidence="2 3">
    <name type="scientific">Prorocentrum cordatum</name>
    <dbReference type="NCBI Taxonomy" id="2364126"/>
    <lineage>
        <taxon>Eukaryota</taxon>
        <taxon>Sar</taxon>
        <taxon>Alveolata</taxon>
        <taxon>Dinophyceae</taxon>
        <taxon>Prorocentrales</taxon>
        <taxon>Prorocentraceae</taxon>
        <taxon>Prorocentrum</taxon>
    </lineage>
</organism>